<evidence type="ECO:0000313" key="3">
    <source>
        <dbReference type="Proteomes" id="UP000539957"/>
    </source>
</evidence>
<dbReference type="RefSeq" id="WP_184269779.1">
    <property type="nucleotide sequence ID" value="NZ_JACHKY010000003.1"/>
</dbReference>
<dbReference type="PROSITE" id="PS50943">
    <property type="entry name" value="HTH_CROC1"/>
    <property type="match status" value="1"/>
</dbReference>
<dbReference type="InterPro" id="IPR010982">
    <property type="entry name" value="Lambda_DNA-bd_dom_sf"/>
</dbReference>
<dbReference type="EMBL" id="JACHKY010000003">
    <property type="protein sequence ID" value="MBB4798375.1"/>
    <property type="molecule type" value="Genomic_DNA"/>
</dbReference>
<organism evidence="2 3">
    <name type="scientific">Brevundimonas bullata</name>
    <dbReference type="NCBI Taxonomy" id="13160"/>
    <lineage>
        <taxon>Bacteria</taxon>
        <taxon>Pseudomonadati</taxon>
        <taxon>Pseudomonadota</taxon>
        <taxon>Alphaproteobacteria</taxon>
        <taxon>Caulobacterales</taxon>
        <taxon>Caulobacteraceae</taxon>
        <taxon>Brevundimonas</taxon>
    </lineage>
</organism>
<dbReference type="Gene3D" id="1.10.260.40">
    <property type="entry name" value="lambda repressor-like DNA-binding domains"/>
    <property type="match status" value="1"/>
</dbReference>
<dbReference type="SMART" id="SM00530">
    <property type="entry name" value="HTH_XRE"/>
    <property type="match status" value="1"/>
</dbReference>
<gene>
    <name evidence="2" type="ORF">HNP32_002119</name>
</gene>
<feature type="domain" description="HTH cro/C1-type" evidence="1">
    <location>
        <begin position="16"/>
        <end position="68"/>
    </location>
</feature>
<protein>
    <submittedName>
        <fullName evidence="2">Transcriptional regulator with XRE-family HTH domain</fullName>
    </submittedName>
</protein>
<evidence type="ECO:0000259" key="1">
    <source>
        <dbReference type="PROSITE" id="PS50943"/>
    </source>
</evidence>
<name>A0A7W7IQV8_9CAUL</name>
<dbReference type="GO" id="GO:0003677">
    <property type="term" value="F:DNA binding"/>
    <property type="evidence" value="ECO:0007669"/>
    <property type="project" value="InterPro"/>
</dbReference>
<evidence type="ECO:0000313" key="2">
    <source>
        <dbReference type="EMBL" id="MBB4798375.1"/>
    </source>
</evidence>
<sequence length="105" mass="11572">MLKTPLEIQHALAERLKARRVALGWTQQVAAQRAGIAYRTWRRLENEGKASFEDVIKSAVALRCEGGLEALFPQPAATSLDDLLKQQAVSAAPPARVRARKSHQS</sequence>
<dbReference type="Proteomes" id="UP000539957">
    <property type="component" value="Unassembled WGS sequence"/>
</dbReference>
<dbReference type="CDD" id="cd00093">
    <property type="entry name" value="HTH_XRE"/>
    <property type="match status" value="1"/>
</dbReference>
<proteinExistence type="predicted"/>
<dbReference type="AlphaFoldDB" id="A0A7W7IQV8"/>
<dbReference type="SUPFAM" id="SSF47413">
    <property type="entry name" value="lambda repressor-like DNA-binding domains"/>
    <property type="match status" value="1"/>
</dbReference>
<dbReference type="Pfam" id="PF13560">
    <property type="entry name" value="HTH_31"/>
    <property type="match status" value="1"/>
</dbReference>
<accession>A0A7W7IQV8</accession>
<keyword evidence="3" id="KW-1185">Reference proteome</keyword>
<reference evidence="2 3" key="1">
    <citation type="submission" date="2020-08" db="EMBL/GenBank/DDBJ databases">
        <title>Functional genomics of gut bacteria from endangered species of beetles.</title>
        <authorList>
            <person name="Carlos-Shanley C."/>
        </authorList>
    </citation>
    <scope>NUCLEOTIDE SEQUENCE [LARGE SCALE GENOMIC DNA]</scope>
    <source>
        <strain evidence="2 3">S00123</strain>
    </source>
</reference>
<dbReference type="InterPro" id="IPR001387">
    <property type="entry name" value="Cro/C1-type_HTH"/>
</dbReference>
<comment type="caution">
    <text evidence="2">The sequence shown here is derived from an EMBL/GenBank/DDBJ whole genome shotgun (WGS) entry which is preliminary data.</text>
</comment>